<sequence>MTAVRSISTDVDRCTRIRLAFDSRKTIYSQRARALFIDSIWWTVVVLFIPLGPPTDEILANPDAFTSTIVFWLIVGQCIPILITGIMWATWGTSPGKRAVHIRIVDADSGQPMTVKQAVLRTIGYLLTFGMLGAGFLWIFFNQKKQALHDRIANTVVIAGNS</sequence>
<dbReference type="EMBL" id="JAZHGC010000024">
    <property type="protein sequence ID" value="MEM5289170.1"/>
    <property type="molecule type" value="Genomic_DNA"/>
</dbReference>
<keyword evidence="4 6" id="KW-1133">Transmembrane helix</keyword>
<dbReference type="InterPro" id="IPR051791">
    <property type="entry name" value="Pra-immunoreactive"/>
</dbReference>
<dbReference type="PANTHER" id="PTHR36115:SF4">
    <property type="entry name" value="MEMBRANE PROTEIN"/>
    <property type="match status" value="1"/>
</dbReference>
<evidence type="ECO:0000256" key="4">
    <source>
        <dbReference type="ARBA" id="ARBA00022989"/>
    </source>
</evidence>
<dbReference type="Pfam" id="PF06271">
    <property type="entry name" value="RDD"/>
    <property type="match status" value="1"/>
</dbReference>
<dbReference type="InterPro" id="IPR010432">
    <property type="entry name" value="RDD"/>
</dbReference>
<keyword evidence="5 6" id="KW-0472">Membrane</keyword>
<proteinExistence type="predicted"/>
<evidence type="ECO:0000256" key="1">
    <source>
        <dbReference type="ARBA" id="ARBA00004651"/>
    </source>
</evidence>
<feature type="transmembrane region" description="Helical" evidence="6">
    <location>
        <begin position="32"/>
        <end position="49"/>
    </location>
</feature>
<dbReference type="Proteomes" id="UP001494588">
    <property type="component" value="Unassembled WGS sequence"/>
</dbReference>
<accession>A0ABU9QI74</accession>
<evidence type="ECO:0000256" key="5">
    <source>
        <dbReference type="ARBA" id="ARBA00023136"/>
    </source>
</evidence>
<comment type="caution">
    <text evidence="8">The sequence shown here is derived from an EMBL/GenBank/DDBJ whole genome shotgun (WGS) entry which is preliminary data.</text>
</comment>
<keyword evidence="2" id="KW-1003">Cell membrane</keyword>
<evidence type="ECO:0000256" key="6">
    <source>
        <dbReference type="SAM" id="Phobius"/>
    </source>
</evidence>
<feature type="transmembrane region" description="Helical" evidence="6">
    <location>
        <begin position="69"/>
        <end position="91"/>
    </location>
</feature>
<name>A0ABU9QI74_9BURK</name>
<evidence type="ECO:0000256" key="2">
    <source>
        <dbReference type="ARBA" id="ARBA00022475"/>
    </source>
</evidence>
<reference evidence="8 9" key="1">
    <citation type="submission" date="2024-01" db="EMBL/GenBank/DDBJ databases">
        <title>The diversity of rhizobia nodulating Mimosa spp. in eleven states of Brazil covering several biomes is determined by host plant, location, and edaphic factors.</title>
        <authorList>
            <person name="Rouws L."/>
            <person name="Barauna A."/>
            <person name="Beukes C."/>
            <person name="De Faria S.M."/>
            <person name="Gross E."/>
            <person name="Dos Reis Junior F.B."/>
            <person name="Simon M."/>
            <person name="Maluk M."/>
            <person name="Odee D.W."/>
            <person name="Kenicer G."/>
            <person name="Young J.P.W."/>
            <person name="Reis V.M."/>
            <person name="Zilli J."/>
            <person name="James E.K."/>
        </authorList>
    </citation>
    <scope>NUCLEOTIDE SEQUENCE [LARGE SCALE GENOMIC DNA]</scope>
    <source>
        <strain evidence="8 9">JPY77</strain>
    </source>
</reference>
<keyword evidence="9" id="KW-1185">Reference proteome</keyword>
<dbReference type="PANTHER" id="PTHR36115">
    <property type="entry name" value="PROLINE-RICH ANTIGEN HOMOLOG-RELATED"/>
    <property type="match status" value="1"/>
</dbReference>
<feature type="transmembrane region" description="Helical" evidence="6">
    <location>
        <begin position="123"/>
        <end position="141"/>
    </location>
</feature>
<evidence type="ECO:0000259" key="7">
    <source>
        <dbReference type="Pfam" id="PF06271"/>
    </source>
</evidence>
<feature type="domain" description="RDD" evidence="7">
    <location>
        <begin position="30"/>
        <end position="154"/>
    </location>
</feature>
<comment type="subcellular location">
    <subcellularLocation>
        <location evidence="1">Cell membrane</location>
        <topology evidence="1">Multi-pass membrane protein</topology>
    </subcellularLocation>
</comment>
<protein>
    <submittedName>
        <fullName evidence="8">RDD family protein</fullName>
    </submittedName>
</protein>
<evidence type="ECO:0000313" key="8">
    <source>
        <dbReference type="EMBL" id="MEM5289170.1"/>
    </source>
</evidence>
<organism evidence="8 9">
    <name type="scientific">Paraburkholderia sabiae</name>
    <dbReference type="NCBI Taxonomy" id="273251"/>
    <lineage>
        <taxon>Bacteria</taxon>
        <taxon>Pseudomonadati</taxon>
        <taxon>Pseudomonadota</taxon>
        <taxon>Betaproteobacteria</taxon>
        <taxon>Burkholderiales</taxon>
        <taxon>Burkholderiaceae</taxon>
        <taxon>Paraburkholderia</taxon>
    </lineage>
</organism>
<gene>
    <name evidence="8" type="ORF">V4C55_25895</name>
</gene>
<evidence type="ECO:0000256" key="3">
    <source>
        <dbReference type="ARBA" id="ARBA00022692"/>
    </source>
</evidence>
<dbReference type="RefSeq" id="WP_201652727.1">
    <property type="nucleotide sequence ID" value="NZ_CAJHCS010000016.1"/>
</dbReference>
<evidence type="ECO:0000313" key="9">
    <source>
        <dbReference type="Proteomes" id="UP001494588"/>
    </source>
</evidence>
<keyword evidence="3 6" id="KW-0812">Transmembrane</keyword>